<dbReference type="Gene3D" id="1.10.1740.10">
    <property type="match status" value="1"/>
</dbReference>
<dbReference type="InterPro" id="IPR036388">
    <property type="entry name" value="WH-like_DNA-bd_sf"/>
</dbReference>
<feature type="domain" description="RNA polymerase sigma-70 region 2" evidence="2">
    <location>
        <begin position="25"/>
        <end position="85"/>
    </location>
</feature>
<accession>A0A128FHN1</accession>
<feature type="repeat" description="TPR" evidence="1">
    <location>
        <begin position="364"/>
        <end position="397"/>
    </location>
</feature>
<dbReference type="InterPro" id="IPR013325">
    <property type="entry name" value="RNA_pol_sigma_r2"/>
</dbReference>
<dbReference type="GO" id="GO:0016987">
    <property type="term" value="F:sigma factor activity"/>
    <property type="evidence" value="ECO:0007669"/>
    <property type="project" value="InterPro"/>
</dbReference>
<evidence type="ECO:0000256" key="1">
    <source>
        <dbReference type="PROSITE-ProRule" id="PRU00339"/>
    </source>
</evidence>
<dbReference type="RefSeq" id="WP_062713125.1">
    <property type="nucleotide sequence ID" value="NZ_CAWRCI010000043.1"/>
</dbReference>
<dbReference type="Gene3D" id="1.10.10.10">
    <property type="entry name" value="Winged helix-like DNA-binding domain superfamily/Winged helix DNA-binding domain"/>
    <property type="match status" value="1"/>
</dbReference>
<dbReference type="OrthoDB" id="9780299at2"/>
<dbReference type="Pfam" id="PF04542">
    <property type="entry name" value="Sigma70_r2"/>
    <property type="match status" value="1"/>
</dbReference>
<dbReference type="GO" id="GO:0003677">
    <property type="term" value="F:DNA binding"/>
    <property type="evidence" value="ECO:0007669"/>
    <property type="project" value="InterPro"/>
</dbReference>
<dbReference type="Proteomes" id="UP000073601">
    <property type="component" value="Unassembled WGS sequence"/>
</dbReference>
<dbReference type="PANTHER" id="PTHR47756">
    <property type="entry name" value="BLL6612 PROTEIN-RELATED"/>
    <property type="match status" value="1"/>
</dbReference>
<keyword evidence="1" id="KW-0802">TPR repeat</keyword>
<name>A0A128FHN1_9GAMM</name>
<gene>
    <name evidence="5" type="ORF">GMA8713_03799</name>
</gene>
<evidence type="ECO:0000259" key="4">
    <source>
        <dbReference type="Pfam" id="PF20239"/>
    </source>
</evidence>
<reference evidence="6" key="1">
    <citation type="submission" date="2016-02" db="EMBL/GenBank/DDBJ databases">
        <authorList>
            <person name="Rodrigo-Torres Lidia"/>
            <person name="Arahal R.David."/>
        </authorList>
    </citation>
    <scope>NUCLEOTIDE SEQUENCE [LARGE SCALE GENOMIC DNA]</scope>
    <source>
        <strain evidence="6">CECT 8713</strain>
    </source>
</reference>
<dbReference type="Pfam" id="PF08281">
    <property type="entry name" value="Sigma70_r4_2"/>
    <property type="match status" value="1"/>
</dbReference>
<dbReference type="PROSITE" id="PS50005">
    <property type="entry name" value="TPR"/>
    <property type="match status" value="1"/>
</dbReference>
<dbReference type="AlphaFoldDB" id="A0A128FHN1"/>
<keyword evidence="6" id="KW-1185">Reference proteome</keyword>
<sequence>MKSAAPKAIAVGHLIDEVLRRDRGRILSGLIARLGDFQLGEDALQEASMSALKHWSQEGIPRDPVAWLMKVGLNKGIDQIRSSQREAQRKNDLDLVAQDSQEQAGLDVAEVFPDERLRLIFTCCHPALEEKSRVALTLRTVCHLTTREIAAAFLDNEQTMGQRLSRAKAKIRSKGISFSVPEKGIWTDRLDTVLSTIYLIFTTGYVTEDKGPRYLCEEGIFLMRILHNLCPNDPEIEGALALMLLTDARRIARIDAEGALVPVEEQNETLWLSDAVTEARSILENAIERGQSGPFQIKAAITDCHMMRPKPDWLQIAFLYRALWHFEPTPVVALNWSVAMAETGQPELALQKMDELAAELKNYQPWYAARAHVLEKLGEFSSAREAYLQAIETAPNDASRKLLERKVGALRQSC</sequence>
<dbReference type="InterPro" id="IPR019734">
    <property type="entry name" value="TPR_rpt"/>
</dbReference>
<evidence type="ECO:0000313" key="5">
    <source>
        <dbReference type="EMBL" id="CZF85766.1"/>
    </source>
</evidence>
<dbReference type="PANTHER" id="PTHR47756:SF2">
    <property type="entry name" value="BLL6612 PROTEIN"/>
    <property type="match status" value="1"/>
</dbReference>
<dbReference type="EMBL" id="FIZY01000043">
    <property type="protein sequence ID" value="CZF85766.1"/>
    <property type="molecule type" value="Genomic_DNA"/>
</dbReference>
<evidence type="ECO:0000259" key="2">
    <source>
        <dbReference type="Pfam" id="PF04542"/>
    </source>
</evidence>
<dbReference type="InterPro" id="IPR013324">
    <property type="entry name" value="RNA_pol_sigma_r3/r4-like"/>
</dbReference>
<dbReference type="GO" id="GO:0006352">
    <property type="term" value="P:DNA-templated transcription initiation"/>
    <property type="evidence" value="ECO:0007669"/>
    <property type="project" value="InterPro"/>
</dbReference>
<dbReference type="InterPro" id="IPR013249">
    <property type="entry name" value="RNA_pol_sigma70_r4_t2"/>
</dbReference>
<dbReference type="InterPro" id="IPR007627">
    <property type="entry name" value="RNA_pol_sigma70_r2"/>
</dbReference>
<evidence type="ECO:0000259" key="3">
    <source>
        <dbReference type="Pfam" id="PF08281"/>
    </source>
</evidence>
<proteinExistence type="predicted"/>
<dbReference type="SUPFAM" id="SSF88659">
    <property type="entry name" value="Sigma3 and sigma4 domains of RNA polymerase sigma factors"/>
    <property type="match status" value="1"/>
</dbReference>
<dbReference type="SUPFAM" id="SSF88946">
    <property type="entry name" value="Sigma2 domain of RNA polymerase sigma factors"/>
    <property type="match status" value="1"/>
</dbReference>
<dbReference type="Pfam" id="PF20239">
    <property type="entry name" value="DUF6596"/>
    <property type="match status" value="1"/>
</dbReference>
<protein>
    <submittedName>
        <fullName evidence="5">RNA polymerase sigma factor</fullName>
    </submittedName>
</protein>
<organism evidence="5 6">
    <name type="scientific">Grimontia marina</name>
    <dbReference type="NCBI Taxonomy" id="646534"/>
    <lineage>
        <taxon>Bacteria</taxon>
        <taxon>Pseudomonadati</taxon>
        <taxon>Pseudomonadota</taxon>
        <taxon>Gammaproteobacteria</taxon>
        <taxon>Vibrionales</taxon>
        <taxon>Vibrionaceae</taxon>
        <taxon>Grimontia</taxon>
    </lineage>
</organism>
<dbReference type="SUPFAM" id="SSF48452">
    <property type="entry name" value="TPR-like"/>
    <property type="match status" value="1"/>
</dbReference>
<feature type="domain" description="RNA polymerase sigma factor 70 region 4 type 2" evidence="3">
    <location>
        <begin position="120"/>
        <end position="171"/>
    </location>
</feature>
<dbReference type="InterPro" id="IPR046531">
    <property type="entry name" value="DUF6596"/>
</dbReference>
<dbReference type="InterPro" id="IPR011990">
    <property type="entry name" value="TPR-like_helical_dom_sf"/>
</dbReference>
<dbReference type="Gene3D" id="1.25.40.10">
    <property type="entry name" value="Tetratricopeptide repeat domain"/>
    <property type="match status" value="1"/>
</dbReference>
<feature type="domain" description="DUF6596" evidence="4">
    <location>
        <begin position="189"/>
        <end position="286"/>
    </location>
</feature>
<evidence type="ECO:0000313" key="6">
    <source>
        <dbReference type="Proteomes" id="UP000073601"/>
    </source>
</evidence>